<dbReference type="InterPro" id="IPR050231">
    <property type="entry name" value="Iron_ascorbate_oxido_reductase"/>
</dbReference>
<dbReference type="Pfam" id="PF03171">
    <property type="entry name" value="2OG-FeII_Oxy"/>
    <property type="match status" value="1"/>
</dbReference>
<reference evidence="4 5" key="1">
    <citation type="submission" date="2024-07" db="EMBL/GenBank/DDBJ databases">
        <title>Section-level genome sequencing and comparative genomics of Aspergillus sections Usti and Cavernicolus.</title>
        <authorList>
            <consortium name="Lawrence Berkeley National Laboratory"/>
            <person name="Nybo J.L."/>
            <person name="Vesth T.C."/>
            <person name="Theobald S."/>
            <person name="Frisvad J.C."/>
            <person name="Larsen T.O."/>
            <person name="Kjaerboelling I."/>
            <person name="Rothschild-Mancinelli K."/>
            <person name="Lyhne E.K."/>
            <person name="Kogle M.E."/>
            <person name="Barry K."/>
            <person name="Clum A."/>
            <person name="Na H."/>
            <person name="Ledsgaard L."/>
            <person name="Lin J."/>
            <person name="Lipzen A."/>
            <person name="Kuo A."/>
            <person name="Riley R."/>
            <person name="Mondo S."/>
            <person name="Labutti K."/>
            <person name="Haridas S."/>
            <person name="Pangalinan J."/>
            <person name="Salamov A.A."/>
            <person name="Simmons B.A."/>
            <person name="Magnuson J.K."/>
            <person name="Chen J."/>
            <person name="Drula E."/>
            <person name="Henrissat B."/>
            <person name="Wiebenga A."/>
            <person name="Lubbers R.J."/>
            <person name="Gomes A.C."/>
            <person name="Makela M.R."/>
            <person name="Stajich J."/>
            <person name="Grigoriev I.V."/>
            <person name="Mortensen U.H."/>
            <person name="De Vries R.P."/>
            <person name="Baker S.E."/>
            <person name="Andersen M.R."/>
        </authorList>
    </citation>
    <scope>NUCLEOTIDE SEQUENCE [LARGE SCALE GENOMIC DNA]</scope>
    <source>
        <strain evidence="4 5">CBS 209.92</strain>
    </source>
</reference>
<organism evidence="4 5">
    <name type="scientific">Aspergillus keveii</name>
    <dbReference type="NCBI Taxonomy" id="714993"/>
    <lineage>
        <taxon>Eukaryota</taxon>
        <taxon>Fungi</taxon>
        <taxon>Dikarya</taxon>
        <taxon>Ascomycota</taxon>
        <taxon>Pezizomycotina</taxon>
        <taxon>Eurotiomycetes</taxon>
        <taxon>Eurotiomycetidae</taxon>
        <taxon>Eurotiales</taxon>
        <taxon>Aspergillaceae</taxon>
        <taxon>Aspergillus</taxon>
        <taxon>Aspergillus subgen. Nidulantes</taxon>
    </lineage>
</organism>
<proteinExistence type="inferred from homology"/>
<name>A0ABR4FYD0_9EURO</name>
<keyword evidence="5" id="KW-1185">Reference proteome</keyword>
<dbReference type="PANTHER" id="PTHR47990">
    <property type="entry name" value="2-OXOGLUTARATE (2OG) AND FE(II)-DEPENDENT OXYGENASE SUPERFAMILY PROTEIN-RELATED"/>
    <property type="match status" value="1"/>
</dbReference>
<gene>
    <name evidence="4" type="ORF">BJX66DRAFT_309211</name>
</gene>
<keyword evidence="2" id="KW-0479">Metal-binding</keyword>
<dbReference type="PRINTS" id="PR00682">
    <property type="entry name" value="IPNSYNTHASE"/>
</dbReference>
<dbReference type="InterPro" id="IPR005123">
    <property type="entry name" value="Oxoglu/Fe-dep_dioxygenase_dom"/>
</dbReference>
<feature type="domain" description="Fe2OG dioxygenase" evidence="3">
    <location>
        <begin position="182"/>
        <end position="286"/>
    </location>
</feature>
<dbReference type="InterPro" id="IPR026992">
    <property type="entry name" value="DIOX_N"/>
</dbReference>
<keyword evidence="2" id="KW-0560">Oxidoreductase</keyword>
<accession>A0ABR4FYD0</accession>
<comment type="similarity">
    <text evidence="1 2">Belongs to the iron/ascorbate-dependent oxidoreductase family.</text>
</comment>
<dbReference type="EMBL" id="JBFTWV010000082">
    <property type="protein sequence ID" value="KAL2788261.1"/>
    <property type="molecule type" value="Genomic_DNA"/>
</dbReference>
<evidence type="ECO:0000313" key="4">
    <source>
        <dbReference type="EMBL" id="KAL2788261.1"/>
    </source>
</evidence>
<protein>
    <recommendedName>
        <fullName evidence="3">Fe2OG dioxygenase domain-containing protein</fullName>
    </recommendedName>
</protein>
<dbReference type="Gene3D" id="2.60.120.330">
    <property type="entry name" value="B-lactam Antibiotic, Isopenicillin N Synthase, Chain"/>
    <property type="match status" value="1"/>
</dbReference>
<evidence type="ECO:0000313" key="5">
    <source>
        <dbReference type="Proteomes" id="UP001610563"/>
    </source>
</evidence>
<dbReference type="InterPro" id="IPR044861">
    <property type="entry name" value="IPNS-like_FE2OG_OXY"/>
</dbReference>
<evidence type="ECO:0000256" key="1">
    <source>
        <dbReference type="ARBA" id="ARBA00008056"/>
    </source>
</evidence>
<dbReference type="PROSITE" id="PS51471">
    <property type="entry name" value="FE2OG_OXY"/>
    <property type="match status" value="1"/>
</dbReference>
<evidence type="ECO:0000256" key="2">
    <source>
        <dbReference type="RuleBase" id="RU003682"/>
    </source>
</evidence>
<dbReference type="Proteomes" id="UP001610563">
    <property type="component" value="Unassembled WGS sequence"/>
</dbReference>
<dbReference type="Pfam" id="PF14226">
    <property type="entry name" value="DIOX_N"/>
    <property type="match status" value="1"/>
</dbReference>
<sequence length="318" mass="34816">MASTEHIPTPAFVIPSVDISSFLLDASSPAAETVVSEIRIACMTSGFFQITGHGISPTLQDTVIAAAKAFFSLPHEEKTKFAGSVGRGYEVIGAQALDPSTKPDLKEGYFVGREDTSRSQPYRQFEHPNVWPTTVIPDPQFREPLLAYHAALTDLALKVMTILSRGLVGLTPALLADFCHEPVASVRLLHYPPHPADETDSSVVGAGAHTDFGAITLLFQDGQSGLQVLNRDTQTWIDVQPNRDAYVVNVGDMLDWWTEGKYKSSIHRVINTSGVDRYSIPFFFDGNLDFVVRPLENPEAVGVSVGQHLAAKYEEIYL</sequence>
<dbReference type="InterPro" id="IPR027443">
    <property type="entry name" value="IPNS-like_sf"/>
</dbReference>
<comment type="caution">
    <text evidence="4">The sequence shown here is derived from an EMBL/GenBank/DDBJ whole genome shotgun (WGS) entry which is preliminary data.</text>
</comment>
<dbReference type="SUPFAM" id="SSF51197">
    <property type="entry name" value="Clavaminate synthase-like"/>
    <property type="match status" value="1"/>
</dbReference>
<keyword evidence="2" id="KW-0408">Iron</keyword>
<evidence type="ECO:0000259" key="3">
    <source>
        <dbReference type="PROSITE" id="PS51471"/>
    </source>
</evidence>